<evidence type="ECO:0000256" key="3">
    <source>
        <dbReference type="PROSITE-ProRule" id="PRU00339"/>
    </source>
</evidence>
<accession>A0A815VIB4</accession>
<dbReference type="Proteomes" id="UP000681967">
    <property type="component" value="Unassembled WGS sequence"/>
</dbReference>
<dbReference type="PROSITE" id="PS50005">
    <property type="entry name" value="TPR"/>
    <property type="match status" value="4"/>
</dbReference>
<reference evidence="4" key="1">
    <citation type="submission" date="2021-02" db="EMBL/GenBank/DDBJ databases">
        <authorList>
            <person name="Nowell W R."/>
        </authorList>
    </citation>
    <scope>NUCLEOTIDE SEQUENCE</scope>
</reference>
<dbReference type="PANTHER" id="PTHR45641:SF19">
    <property type="entry name" value="NEPHROCYSTIN-3"/>
    <property type="match status" value="1"/>
</dbReference>
<dbReference type="PANTHER" id="PTHR45641">
    <property type="entry name" value="TETRATRICOPEPTIDE REPEAT PROTEIN (AFU_ORTHOLOGUE AFUA_6G03870)"/>
    <property type="match status" value="1"/>
</dbReference>
<dbReference type="SUPFAM" id="SSF81901">
    <property type="entry name" value="HCP-like"/>
    <property type="match status" value="1"/>
</dbReference>
<dbReference type="EMBL" id="CAJNOV010013630">
    <property type="protein sequence ID" value="CAF1528638.1"/>
    <property type="molecule type" value="Genomic_DNA"/>
</dbReference>
<dbReference type="AlphaFoldDB" id="A0A815VIB4"/>
<evidence type="ECO:0000313" key="6">
    <source>
        <dbReference type="EMBL" id="CAF4625907.1"/>
    </source>
</evidence>
<dbReference type="Proteomes" id="UP000663824">
    <property type="component" value="Unassembled WGS sequence"/>
</dbReference>
<feature type="repeat" description="TPR" evidence="3">
    <location>
        <begin position="436"/>
        <end position="469"/>
    </location>
</feature>
<gene>
    <name evidence="6" type="ORF">BYL167_LOCUS41163</name>
    <name evidence="4" type="ORF">CJN711_LOCUS28889</name>
    <name evidence="5" type="ORF">MBJ925_LOCUS4343</name>
</gene>
<comment type="caution">
    <text evidence="4">The sequence shown here is derived from an EMBL/GenBank/DDBJ whole genome shotgun (WGS) entry which is preliminary data.</text>
</comment>
<dbReference type="InterPro" id="IPR019734">
    <property type="entry name" value="TPR_rpt"/>
</dbReference>
<feature type="repeat" description="TPR" evidence="3">
    <location>
        <begin position="520"/>
        <end position="553"/>
    </location>
</feature>
<keyword evidence="2 3" id="KW-0802">TPR repeat</keyword>
<dbReference type="Gene3D" id="1.25.40.10">
    <property type="entry name" value="Tetratricopeptide repeat domain"/>
    <property type="match status" value="2"/>
</dbReference>
<evidence type="ECO:0000313" key="5">
    <source>
        <dbReference type="EMBL" id="CAF1931596.1"/>
    </source>
</evidence>
<proteinExistence type="predicted"/>
<dbReference type="EMBL" id="CAJOBH010103654">
    <property type="protein sequence ID" value="CAF4625907.1"/>
    <property type="molecule type" value="Genomic_DNA"/>
</dbReference>
<feature type="repeat" description="TPR" evidence="3">
    <location>
        <begin position="562"/>
        <end position="595"/>
    </location>
</feature>
<protein>
    <submittedName>
        <fullName evidence="4">Uncharacterized protein</fullName>
    </submittedName>
</protein>
<dbReference type="InterPro" id="IPR011990">
    <property type="entry name" value="TPR-like_helical_dom_sf"/>
</dbReference>
<evidence type="ECO:0000256" key="2">
    <source>
        <dbReference type="ARBA" id="ARBA00022803"/>
    </source>
</evidence>
<dbReference type="Pfam" id="PF13424">
    <property type="entry name" value="TPR_12"/>
    <property type="match status" value="2"/>
</dbReference>
<dbReference type="Proteomes" id="UP000663855">
    <property type="component" value="Unassembled WGS sequence"/>
</dbReference>
<sequence>MATQLTIVQPQNLETFMLIWLDSLVNKSEDNIDTKILLRKTINRLVAFEDMDKCIEYIKDQDEERIVLIVSGRLGQQAVPALHHLAHLIAIYVYCGDKKRHEIWTKEYIKIKGVIDDLKELIIQIQIDQTKRNEYKIDEPIPISYYTKTKKQNLTMNNDDFISSQLLLDCLSRMKPQSNEREQLIRLCKDEYLANEIGLNMIRDFEEKYSPDRAIWWLTRESFVCRVLNKAFQVTNIDLLYYFNFFIRDVRKQLELNKSSSRIRTYRAQIMSSKELRLLKLSIGEIISIDIFLFTIPSRERAIQILQESNVCHDLKRVLIEIDADPSHLNMKPFGDVTSLNYFTDVEVTLFMVGTIFHPVDISEENDITVIQMETCCEEDPSVKTILDAINAQDYEGKPNLLSLGYILTKMKKFYYAEKCYNQLLKEMPDDHYAMASCYQGFGTIAMEKQEYDVSLQWYQKALDADKAKLKPDDPIIASDYNTLADIHVKKGEYTQAIESYTRALNVWIAAFGTEHLKVAKCYNKIGITYETQEKYLDAIDYYKKTVIIYHKTRCVGYPEIAKLYNHIASIYASIDKNTQALKYFNAALKILTKIHPFGHPEVVRTMKNIAATHEASGNAKEALVQFETIASIHRQLLPLNHPDVAEITDKMQRIFAQLNKNV</sequence>
<feature type="repeat" description="TPR" evidence="3">
    <location>
        <begin position="478"/>
        <end position="511"/>
    </location>
</feature>
<dbReference type="SMART" id="SM00028">
    <property type="entry name" value="TPR"/>
    <property type="match status" value="6"/>
</dbReference>
<name>A0A815VIB4_9BILA</name>
<evidence type="ECO:0000313" key="4">
    <source>
        <dbReference type="EMBL" id="CAF1528638.1"/>
    </source>
</evidence>
<evidence type="ECO:0000256" key="1">
    <source>
        <dbReference type="ARBA" id="ARBA00022737"/>
    </source>
</evidence>
<organism evidence="4 7">
    <name type="scientific">Rotaria magnacalcarata</name>
    <dbReference type="NCBI Taxonomy" id="392030"/>
    <lineage>
        <taxon>Eukaryota</taxon>
        <taxon>Metazoa</taxon>
        <taxon>Spiralia</taxon>
        <taxon>Gnathifera</taxon>
        <taxon>Rotifera</taxon>
        <taxon>Eurotatoria</taxon>
        <taxon>Bdelloidea</taxon>
        <taxon>Philodinida</taxon>
        <taxon>Philodinidae</taxon>
        <taxon>Rotaria</taxon>
    </lineage>
</organism>
<evidence type="ECO:0000313" key="7">
    <source>
        <dbReference type="Proteomes" id="UP000663855"/>
    </source>
</evidence>
<dbReference type="EMBL" id="CAJNRE010000794">
    <property type="protein sequence ID" value="CAF1931596.1"/>
    <property type="molecule type" value="Genomic_DNA"/>
</dbReference>
<keyword evidence="1" id="KW-0677">Repeat</keyword>